<keyword evidence="2" id="KW-1185">Reference proteome</keyword>
<protein>
    <submittedName>
        <fullName evidence="1">Uncharacterized protein</fullName>
    </submittedName>
</protein>
<gene>
    <name evidence="1" type="ORF">BpHYR1_006471</name>
</gene>
<dbReference type="OrthoDB" id="10197463at2759"/>
<sequence length="61" mass="7073">MSINTKFFLMNNFNLTGDLYLQIVNNIFGDPIQTSIQLYNDIKTFINCMGHENTYGEISYV</sequence>
<name>A0A3M7PVE9_BRAPC</name>
<proteinExistence type="predicted"/>
<reference evidence="1 2" key="1">
    <citation type="journal article" date="2018" name="Sci. Rep.">
        <title>Genomic signatures of local adaptation to the degree of environmental predictability in rotifers.</title>
        <authorList>
            <person name="Franch-Gras L."/>
            <person name="Hahn C."/>
            <person name="Garcia-Roger E.M."/>
            <person name="Carmona M.J."/>
            <person name="Serra M."/>
            <person name="Gomez A."/>
        </authorList>
    </citation>
    <scope>NUCLEOTIDE SEQUENCE [LARGE SCALE GENOMIC DNA]</scope>
    <source>
        <strain evidence="1">HYR1</strain>
    </source>
</reference>
<dbReference type="AlphaFoldDB" id="A0A3M7PVE9"/>
<organism evidence="1 2">
    <name type="scientific">Brachionus plicatilis</name>
    <name type="common">Marine rotifer</name>
    <name type="synonym">Brachionus muelleri</name>
    <dbReference type="NCBI Taxonomy" id="10195"/>
    <lineage>
        <taxon>Eukaryota</taxon>
        <taxon>Metazoa</taxon>
        <taxon>Spiralia</taxon>
        <taxon>Gnathifera</taxon>
        <taxon>Rotifera</taxon>
        <taxon>Eurotatoria</taxon>
        <taxon>Monogononta</taxon>
        <taxon>Pseudotrocha</taxon>
        <taxon>Ploima</taxon>
        <taxon>Brachionidae</taxon>
        <taxon>Brachionus</taxon>
    </lineage>
</organism>
<evidence type="ECO:0000313" key="2">
    <source>
        <dbReference type="Proteomes" id="UP000276133"/>
    </source>
</evidence>
<dbReference type="EMBL" id="REGN01008617">
    <property type="protein sequence ID" value="RNA03126.1"/>
    <property type="molecule type" value="Genomic_DNA"/>
</dbReference>
<evidence type="ECO:0000313" key="1">
    <source>
        <dbReference type="EMBL" id="RNA03126.1"/>
    </source>
</evidence>
<accession>A0A3M7PVE9</accession>
<comment type="caution">
    <text evidence="1">The sequence shown here is derived from an EMBL/GenBank/DDBJ whole genome shotgun (WGS) entry which is preliminary data.</text>
</comment>
<dbReference type="Proteomes" id="UP000276133">
    <property type="component" value="Unassembled WGS sequence"/>
</dbReference>